<evidence type="ECO:0000313" key="2">
    <source>
        <dbReference type="Proteomes" id="UP000276133"/>
    </source>
</evidence>
<comment type="caution">
    <text evidence="1">The sequence shown here is derived from an EMBL/GenBank/DDBJ whole genome shotgun (WGS) entry which is preliminary data.</text>
</comment>
<gene>
    <name evidence="1" type="ORF">BpHYR1_042703</name>
</gene>
<name>A0A3M7R0J8_BRAPC</name>
<proteinExistence type="predicted"/>
<organism evidence="1 2">
    <name type="scientific">Brachionus plicatilis</name>
    <name type="common">Marine rotifer</name>
    <name type="synonym">Brachionus muelleri</name>
    <dbReference type="NCBI Taxonomy" id="10195"/>
    <lineage>
        <taxon>Eukaryota</taxon>
        <taxon>Metazoa</taxon>
        <taxon>Spiralia</taxon>
        <taxon>Gnathifera</taxon>
        <taxon>Rotifera</taxon>
        <taxon>Eurotatoria</taxon>
        <taxon>Monogononta</taxon>
        <taxon>Pseudotrocha</taxon>
        <taxon>Ploima</taxon>
        <taxon>Brachionidae</taxon>
        <taxon>Brachionus</taxon>
    </lineage>
</organism>
<keyword evidence="2" id="KW-1185">Reference proteome</keyword>
<protein>
    <submittedName>
        <fullName evidence="1">Uncharacterized protein</fullName>
    </submittedName>
</protein>
<dbReference type="Proteomes" id="UP000276133">
    <property type="component" value="Unassembled WGS sequence"/>
</dbReference>
<dbReference type="EMBL" id="REGN01004555">
    <property type="protein sequence ID" value="RNA17009.1"/>
    <property type="molecule type" value="Genomic_DNA"/>
</dbReference>
<dbReference type="AlphaFoldDB" id="A0A3M7R0J8"/>
<evidence type="ECO:0000313" key="1">
    <source>
        <dbReference type="EMBL" id="RNA17009.1"/>
    </source>
</evidence>
<reference evidence="1 2" key="1">
    <citation type="journal article" date="2018" name="Sci. Rep.">
        <title>Genomic signatures of local adaptation to the degree of environmental predictability in rotifers.</title>
        <authorList>
            <person name="Franch-Gras L."/>
            <person name="Hahn C."/>
            <person name="Garcia-Roger E.M."/>
            <person name="Carmona M.J."/>
            <person name="Serra M."/>
            <person name="Gomez A."/>
        </authorList>
    </citation>
    <scope>NUCLEOTIDE SEQUENCE [LARGE SCALE GENOMIC DNA]</scope>
    <source>
        <strain evidence="1">HYR1</strain>
    </source>
</reference>
<sequence length="191" mass="21853">MMHQNQILGKKQIFTVYNEQSSTLGGDNEDVSGAISGQKITKKAEKSNDFGKFGQKFDELSDKLTKTLTENSELHSKLEKIGNNCGSGEADDNELRKQIRHHAMLVLEENKTLNDQIEVSQENLLETRRKAIIENKYFNCLVFHGFPKKQQLKPFPVDNDVLKYCDKIILVLRYCDNIDYNNHSSTLLSNI</sequence>
<accession>A0A3M7R0J8</accession>